<reference evidence="9 10" key="1">
    <citation type="submission" date="2016-10" db="EMBL/GenBank/DDBJ databases">
        <authorList>
            <person name="de Groot N.N."/>
        </authorList>
    </citation>
    <scope>NUCLEOTIDE SEQUENCE [LARGE SCALE GENOMIC DNA]</scope>
    <source>
        <strain evidence="9 10">GAS522</strain>
    </source>
</reference>
<dbReference type="Proteomes" id="UP000183208">
    <property type="component" value="Unassembled WGS sequence"/>
</dbReference>
<dbReference type="CDD" id="cd03354">
    <property type="entry name" value="LbH_SAT"/>
    <property type="match status" value="1"/>
</dbReference>
<evidence type="ECO:0000313" key="9">
    <source>
        <dbReference type="EMBL" id="SEC91467.1"/>
    </source>
</evidence>
<dbReference type="InterPro" id="IPR010493">
    <property type="entry name" value="Ser_AcTrfase_N"/>
</dbReference>
<feature type="domain" description="Serine acetyltransferase N-terminal" evidence="8">
    <location>
        <begin position="23"/>
        <end position="127"/>
    </location>
</feature>
<keyword evidence="5 9" id="KW-0808">Transferase</keyword>
<comment type="catalytic activity">
    <reaction evidence="7">
        <text>L-serine + acetyl-CoA = O-acetyl-L-serine + CoA</text>
        <dbReference type="Rhea" id="RHEA:24560"/>
        <dbReference type="ChEBI" id="CHEBI:33384"/>
        <dbReference type="ChEBI" id="CHEBI:57287"/>
        <dbReference type="ChEBI" id="CHEBI:57288"/>
        <dbReference type="ChEBI" id="CHEBI:58340"/>
        <dbReference type="EC" id="2.3.1.30"/>
    </reaction>
</comment>
<dbReference type="Gene3D" id="2.160.10.10">
    <property type="entry name" value="Hexapeptide repeat proteins"/>
    <property type="match status" value="1"/>
</dbReference>
<evidence type="ECO:0000256" key="1">
    <source>
        <dbReference type="ARBA" id="ARBA00007274"/>
    </source>
</evidence>
<dbReference type="UniPathway" id="UPA00136">
    <property type="reaction ID" value="UER00199"/>
</dbReference>
<dbReference type="GO" id="GO:0009001">
    <property type="term" value="F:serine O-acetyltransferase activity"/>
    <property type="evidence" value="ECO:0007669"/>
    <property type="project" value="UniProtKB-EC"/>
</dbReference>
<dbReference type="Pfam" id="PF06426">
    <property type="entry name" value="SATase_N"/>
    <property type="match status" value="1"/>
</dbReference>
<evidence type="ECO:0000256" key="5">
    <source>
        <dbReference type="ARBA" id="ARBA00022679"/>
    </source>
</evidence>
<dbReference type="GO" id="GO:0005737">
    <property type="term" value="C:cytoplasm"/>
    <property type="evidence" value="ECO:0007669"/>
    <property type="project" value="InterPro"/>
</dbReference>
<evidence type="ECO:0000256" key="7">
    <source>
        <dbReference type="ARBA" id="ARBA00049486"/>
    </source>
</evidence>
<keyword evidence="6" id="KW-0012">Acyltransferase</keyword>
<comment type="similarity">
    <text evidence="1">Belongs to the transferase hexapeptide repeat family.</text>
</comment>
<dbReference type="PANTHER" id="PTHR42811">
    <property type="entry name" value="SERINE ACETYLTRANSFERASE"/>
    <property type="match status" value="1"/>
</dbReference>
<organism evidence="9 10">
    <name type="scientific">Bradyrhizobium lablabi</name>
    <dbReference type="NCBI Taxonomy" id="722472"/>
    <lineage>
        <taxon>Bacteria</taxon>
        <taxon>Pseudomonadati</taxon>
        <taxon>Pseudomonadota</taxon>
        <taxon>Alphaproteobacteria</taxon>
        <taxon>Hyphomicrobiales</taxon>
        <taxon>Nitrobacteraceae</taxon>
        <taxon>Bradyrhizobium</taxon>
    </lineage>
</organism>
<keyword evidence="4" id="KW-0028">Amino-acid biosynthesis</keyword>
<evidence type="ECO:0000256" key="2">
    <source>
        <dbReference type="ARBA" id="ARBA00013266"/>
    </source>
</evidence>
<dbReference type="AlphaFoldDB" id="A0A1M6WZK8"/>
<proteinExistence type="inferred from homology"/>
<dbReference type="InterPro" id="IPR042122">
    <property type="entry name" value="Ser_AcTrfase_N_sf"/>
</dbReference>
<evidence type="ECO:0000256" key="6">
    <source>
        <dbReference type="ARBA" id="ARBA00023315"/>
    </source>
</evidence>
<gene>
    <name evidence="9" type="ORF">SAMN05444171_2559</name>
</gene>
<evidence type="ECO:0000256" key="4">
    <source>
        <dbReference type="ARBA" id="ARBA00022605"/>
    </source>
</evidence>
<dbReference type="InterPro" id="IPR011004">
    <property type="entry name" value="Trimer_LpxA-like_sf"/>
</dbReference>
<evidence type="ECO:0000313" key="10">
    <source>
        <dbReference type="Proteomes" id="UP000183208"/>
    </source>
</evidence>
<evidence type="ECO:0000259" key="8">
    <source>
        <dbReference type="SMART" id="SM00971"/>
    </source>
</evidence>
<accession>A0A1M6WZK8</accession>
<dbReference type="SUPFAM" id="SSF51161">
    <property type="entry name" value="Trimeric LpxA-like enzymes"/>
    <property type="match status" value="1"/>
</dbReference>
<dbReference type="InterPro" id="IPR045304">
    <property type="entry name" value="LbH_SAT"/>
</dbReference>
<dbReference type="GO" id="GO:0006535">
    <property type="term" value="P:cysteine biosynthetic process from serine"/>
    <property type="evidence" value="ECO:0007669"/>
    <property type="project" value="InterPro"/>
</dbReference>
<dbReference type="Gene3D" id="1.10.3130.10">
    <property type="entry name" value="serine acetyltransferase, domain 1"/>
    <property type="match status" value="1"/>
</dbReference>
<dbReference type="FunFam" id="2.160.10.10:FF:000007">
    <property type="entry name" value="Serine acetyltransferase"/>
    <property type="match status" value="1"/>
</dbReference>
<name>A0A1M6WZK8_9BRAD</name>
<evidence type="ECO:0000256" key="3">
    <source>
        <dbReference type="ARBA" id="ARBA00018522"/>
    </source>
</evidence>
<dbReference type="SMART" id="SM00971">
    <property type="entry name" value="SATase_N"/>
    <property type="match status" value="1"/>
</dbReference>
<dbReference type="EC" id="2.3.1.30" evidence="2"/>
<sequence length="266" mass="27958">MMLFSAQGLTSMIQNAMVTAGQLWQSVRGEAESALARDPLFGGTLTRAILDHADLGSAVAHQIGERLGRSAADRAQFARLTREAHRAAPDLVEAASRDLQSIAVHDPAVTGFLPPLLNYKGYVALQAWRVSNWLWRQDRTDLALLLQSLSSDSLQVSIHPSASIGTSVFLDHATGIIVGANAVVGDEVTILQNVTIGRKQAMPGRAPRIGRVALLSSGASILGDIRIGDFAKIGAGSVVDRDVPDGCTAVGVPARLVNCAEAGLPA</sequence>
<dbReference type="EMBL" id="FNTI01000001">
    <property type="protein sequence ID" value="SEC91467.1"/>
    <property type="molecule type" value="Genomic_DNA"/>
</dbReference>
<protein>
    <recommendedName>
        <fullName evidence="3">Serine acetyltransferase</fullName>
        <ecNumber evidence="2">2.3.1.30</ecNumber>
    </recommendedName>
</protein>